<gene>
    <name evidence="1" type="ORF">GPUH_LOCUS5881</name>
</gene>
<organism evidence="1 2">
    <name type="scientific">Gongylonema pulchrum</name>
    <dbReference type="NCBI Taxonomy" id="637853"/>
    <lineage>
        <taxon>Eukaryota</taxon>
        <taxon>Metazoa</taxon>
        <taxon>Ecdysozoa</taxon>
        <taxon>Nematoda</taxon>
        <taxon>Chromadorea</taxon>
        <taxon>Rhabditida</taxon>
        <taxon>Spirurina</taxon>
        <taxon>Spiruromorpha</taxon>
        <taxon>Spiruroidea</taxon>
        <taxon>Gongylonematidae</taxon>
        <taxon>Gongylonema</taxon>
    </lineage>
</organism>
<dbReference type="Proteomes" id="UP000271098">
    <property type="component" value="Unassembled WGS sequence"/>
</dbReference>
<keyword evidence="2" id="KW-1185">Reference proteome</keyword>
<accession>A0A3P6QUG3</accession>
<proteinExistence type="predicted"/>
<dbReference type="EMBL" id="UYRT01012991">
    <property type="protein sequence ID" value="VDK52549.1"/>
    <property type="molecule type" value="Genomic_DNA"/>
</dbReference>
<dbReference type="AlphaFoldDB" id="A0A3P6QUG3"/>
<evidence type="ECO:0000313" key="1">
    <source>
        <dbReference type="EMBL" id="VDK52549.1"/>
    </source>
</evidence>
<dbReference type="Gene3D" id="2.40.30.10">
    <property type="entry name" value="Translation factors"/>
    <property type="match status" value="1"/>
</dbReference>
<protein>
    <submittedName>
        <fullName evidence="1">Uncharacterized protein</fullName>
    </submittedName>
</protein>
<dbReference type="SUPFAM" id="SSF63380">
    <property type="entry name" value="Riboflavin synthase domain-like"/>
    <property type="match status" value="1"/>
</dbReference>
<sequence>MIPRPYSVTCIKELWNKQLRFVFSLMRFEAIDGRRYHHYGLCSGWLASLTPGQQITVRNFTVLFDPDTMGI</sequence>
<evidence type="ECO:0000313" key="2">
    <source>
        <dbReference type="Proteomes" id="UP000271098"/>
    </source>
</evidence>
<name>A0A3P6QUG3_9BILA</name>
<reference evidence="1 2" key="1">
    <citation type="submission" date="2018-11" db="EMBL/GenBank/DDBJ databases">
        <authorList>
            <consortium name="Pathogen Informatics"/>
        </authorList>
    </citation>
    <scope>NUCLEOTIDE SEQUENCE [LARGE SCALE GENOMIC DNA]</scope>
</reference>
<dbReference type="InterPro" id="IPR017938">
    <property type="entry name" value="Riboflavin_synthase-like_b-brl"/>
</dbReference>